<dbReference type="CDD" id="cd05387">
    <property type="entry name" value="BY-kinase"/>
    <property type="match status" value="1"/>
</dbReference>
<feature type="compositionally biased region" description="Low complexity" evidence="3">
    <location>
        <begin position="72"/>
        <end position="107"/>
    </location>
</feature>
<dbReference type="RefSeq" id="WP_085790580.1">
    <property type="nucleotide sequence ID" value="NZ_FWFK01000001.1"/>
</dbReference>
<dbReference type="EC" id="2.7.10.2" evidence="5"/>
<protein>
    <submittedName>
        <fullName evidence="5">Tyrosine-protein kinase YwqD</fullName>
        <ecNumber evidence="5">2.7.10.2</ecNumber>
    </submittedName>
</protein>
<accession>A0A1X6YIC0</accession>
<dbReference type="AlphaFoldDB" id="A0A1X6YIC0"/>
<evidence type="ECO:0000313" key="5">
    <source>
        <dbReference type="EMBL" id="SLN22438.1"/>
    </source>
</evidence>
<dbReference type="PANTHER" id="PTHR32309:SF31">
    <property type="entry name" value="CAPSULAR EXOPOLYSACCHARIDE FAMILY"/>
    <property type="match status" value="1"/>
</dbReference>
<keyword evidence="6" id="KW-1185">Reference proteome</keyword>
<reference evidence="5 6" key="1">
    <citation type="submission" date="2017-03" db="EMBL/GenBank/DDBJ databases">
        <authorList>
            <person name="Afonso C.L."/>
            <person name="Miller P.J."/>
            <person name="Scott M.A."/>
            <person name="Spackman E."/>
            <person name="Goraichik I."/>
            <person name="Dimitrov K.M."/>
            <person name="Suarez D.L."/>
            <person name="Swayne D.E."/>
        </authorList>
    </citation>
    <scope>NUCLEOTIDE SEQUENCE [LARGE SCALE GENOMIC DNA]</scope>
    <source>
        <strain evidence="5 6">CECT 8625</strain>
    </source>
</reference>
<dbReference type="EMBL" id="FWFK01000001">
    <property type="protein sequence ID" value="SLN22438.1"/>
    <property type="molecule type" value="Genomic_DNA"/>
</dbReference>
<dbReference type="OrthoDB" id="9775724at2"/>
<evidence type="ECO:0000256" key="3">
    <source>
        <dbReference type="SAM" id="MobiDB-lite"/>
    </source>
</evidence>
<feature type="compositionally biased region" description="Basic residues" evidence="3">
    <location>
        <begin position="1"/>
        <end position="12"/>
    </location>
</feature>
<dbReference type="Gene3D" id="3.40.50.300">
    <property type="entry name" value="P-loop containing nucleotide triphosphate hydrolases"/>
    <property type="match status" value="1"/>
</dbReference>
<dbReference type="GO" id="GO:0004715">
    <property type="term" value="F:non-membrane spanning protein tyrosine kinase activity"/>
    <property type="evidence" value="ECO:0007669"/>
    <property type="project" value="UniProtKB-EC"/>
</dbReference>
<evidence type="ECO:0000259" key="4">
    <source>
        <dbReference type="Pfam" id="PF01656"/>
    </source>
</evidence>
<dbReference type="InterPro" id="IPR027417">
    <property type="entry name" value="P-loop_NTPase"/>
</dbReference>
<dbReference type="PANTHER" id="PTHR32309">
    <property type="entry name" value="TYROSINE-PROTEIN KINASE"/>
    <property type="match status" value="1"/>
</dbReference>
<name>A0A1X6YIC0_9RHOB</name>
<dbReference type="Pfam" id="PF01656">
    <property type="entry name" value="CbiA"/>
    <property type="match status" value="1"/>
</dbReference>
<dbReference type="Proteomes" id="UP000193570">
    <property type="component" value="Unassembled WGS sequence"/>
</dbReference>
<dbReference type="InterPro" id="IPR005702">
    <property type="entry name" value="Wzc-like_C"/>
</dbReference>
<keyword evidence="5" id="KW-0418">Kinase</keyword>
<organism evidence="5 6">
    <name type="scientific">Roseivivax jejudonensis</name>
    <dbReference type="NCBI Taxonomy" id="1529041"/>
    <lineage>
        <taxon>Bacteria</taxon>
        <taxon>Pseudomonadati</taxon>
        <taxon>Pseudomonadota</taxon>
        <taxon>Alphaproteobacteria</taxon>
        <taxon>Rhodobacterales</taxon>
        <taxon>Roseobacteraceae</taxon>
        <taxon>Roseivivax</taxon>
    </lineage>
</organism>
<dbReference type="SUPFAM" id="SSF52540">
    <property type="entry name" value="P-loop containing nucleoside triphosphate hydrolases"/>
    <property type="match status" value="1"/>
</dbReference>
<keyword evidence="1" id="KW-0547">Nucleotide-binding</keyword>
<dbReference type="InterPro" id="IPR050445">
    <property type="entry name" value="Bact_polysacc_biosynth/exp"/>
</dbReference>
<dbReference type="InterPro" id="IPR002586">
    <property type="entry name" value="CobQ/CobB/MinD/ParA_Nub-bd_dom"/>
</dbReference>
<feature type="region of interest" description="Disordered" evidence="3">
    <location>
        <begin position="1"/>
        <end position="127"/>
    </location>
</feature>
<evidence type="ECO:0000256" key="2">
    <source>
        <dbReference type="ARBA" id="ARBA00022840"/>
    </source>
</evidence>
<gene>
    <name evidence="5" type="primary">ywqD</name>
    <name evidence="5" type="ORF">ROJ8625_00872</name>
</gene>
<keyword evidence="5" id="KW-0808">Transferase</keyword>
<feature type="domain" description="CobQ/CobB/MinD/ParA nucleotide binding" evidence="4">
    <location>
        <begin position="180"/>
        <end position="361"/>
    </location>
</feature>
<evidence type="ECO:0000313" key="6">
    <source>
        <dbReference type="Proteomes" id="UP000193570"/>
    </source>
</evidence>
<keyword evidence="2" id="KW-0067">ATP-binding</keyword>
<proteinExistence type="predicted"/>
<sequence>MADRPKFRRRRGRTPERTEDDDLRPVPPLETRAERLERREAERRTDDRREFDRGETDRRTAERRAADPDPAPAVAKAPEAASPGAIETPAPSTADAAHAPAHATTRAVAHDAQDTARQTLPAADDPERLWASMPSFAVDDRALERNRIISASRSDPAHVSFDVLRTRILRALSDRQWRRVAVTSPTPGCGKTFTLANLAISLSRQADLRSVVLDLDMRRPELHRVFGIKSPKSIGDMLRGKTLPEQHLLRLGPNDFHAGRSIAFGFNGTPEPFAAELLQDPKTAIALDMIEARLKPDVMLFDLPPALSGDDVLALRPHFDAVLLVVGGGVSAQSDVREAEQRLGADTPLLGVVLNRAEGINEKKYAY</sequence>
<feature type="compositionally biased region" description="Basic and acidic residues" evidence="3">
    <location>
        <begin position="31"/>
        <end position="67"/>
    </location>
</feature>
<evidence type="ECO:0000256" key="1">
    <source>
        <dbReference type="ARBA" id="ARBA00022741"/>
    </source>
</evidence>